<name>A0A2T0W4B0_9RHOB</name>
<comment type="caution">
    <text evidence="1">The sequence shown here is derived from an EMBL/GenBank/DDBJ whole genome shotgun (WGS) entry which is preliminary data.</text>
</comment>
<keyword evidence="2" id="KW-1185">Reference proteome</keyword>
<sequence length="42" mass="4285">MKTMLLAFCAVIGIAVIAYFGLHAVGFGAAESTASTAVRLPD</sequence>
<dbReference type="AlphaFoldDB" id="A0A2T0W4B0"/>
<evidence type="ECO:0000313" key="2">
    <source>
        <dbReference type="Proteomes" id="UP000238007"/>
    </source>
</evidence>
<proteinExistence type="predicted"/>
<organism evidence="1 2">
    <name type="scientific">Yoonia maritima</name>
    <dbReference type="NCBI Taxonomy" id="1435347"/>
    <lineage>
        <taxon>Bacteria</taxon>
        <taxon>Pseudomonadati</taxon>
        <taxon>Pseudomonadota</taxon>
        <taxon>Alphaproteobacteria</taxon>
        <taxon>Rhodobacterales</taxon>
        <taxon>Paracoccaceae</taxon>
        <taxon>Yoonia</taxon>
    </lineage>
</organism>
<protein>
    <submittedName>
        <fullName evidence="1">Uncharacterized protein</fullName>
    </submittedName>
</protein>
<evidence type="ECO:0000313" key="1">
    <source>
        <dbReference type="EMBL" id="PRY80211.1"/>
    </source>
</evidence>
<dbReference type="EMBL" id="PVTP01000001">
    <property type="protein sequence ID" value="PRY80211.1"/>
    <property type="molecule type" value="Genomic_DNA"/>
</dbReference>
<dbReference type="Proteomes" id="UP000238007">
    <property type="component" value="Unassembled WGS sequence"/>
</dbReference>
<accession>A0A2T0W4B0</accession>
<gene>
    <name evidence="1" type="ORF">CLV80_10162</name>
</gene>
<reference evidence="1 2" key="1">
    <citation type="submission" date="2018-03" db="EMBL/GenBank/DDBJ databases">
        <title>Genomic Encyclopedia of Archaeal and Bacterial Type Strains, Phase II (KMG-II): from individual species to whole genera.</title>
        <authorList>
            <person name="Goeker M."/>
        </authorList>
    </citation>
    <scope>NUCLEOTIDE SEQUENCE [LARGE SCALE GENOMIC DNA]</scope>
    <source>
        <strain evidence="1 2">DSM 101533</strain>
    </source>
</reference>
<dbReference type="RefSeq" id="WP_279338286.1">
    <property type="nucleotide sequence ID" value="NZ_PVTP01000001.1"/>
</dbReference>